<gene>
    <name evidence="2" type="ORF">PSQ19_14830</name>
</gene>
<protein>
    <submittedName>
        <fullName evidence="2">Extracellular solute-binding protein</fullName>
    </submittedName>
</protein>
<dbReference type="Gene3D" id="3.40.190.10">
    <property type="entry name" value="Periplasmic binding protein-like II"/>
    <property type="match status" value="2"/>
</dbReference>
<name>A0ABY7YL80_9HYPH</name>
<keyword evidence="1" id="KW-0574">Periplasm</keyword>
<proteinExistence type="predicted"/>
<dbReference type="SUPFAM" id="SSF53850">
    <property type="entry name" value="Periplasmic binding protein-like II"/>
    <property type="match status" value="1"/>
</dbReference>
<dbReference type="RefSeq" id="WP_282218363.1">
    <property type="nucleotide sequence ID" value="NZ_CP118246.1"/>
</dbReference>
<evidence type="ECO:0000313" key="3">
    <source>
        <dbReference type="Proteomes" id="UP001220530"/>
    </source>
</evidence>
<dbReference type="EMBL" id="CP118246">
    <property type="protein sequence ID" value="WDR01954.1"/>
    <property type="molecule type" value="Genomic_DNA"/>
</dbReference>
<evidence type="ECO:0000313" key="2">
    <source>
        <dbReference type="EMBL" id="WDR01954.1"/>
    </source>
</evidence>
<accession>A0ABY7YL80</accession>
<sequence length="247" mass="27289">MVTLYDYGMVNHLPDGILMRALGQDEYYALLNNWAPESTDEQRSYKWTDANGVRVFQVLEEIVDRGLASDGFAGLTDDTIARSLFTSGRAAMYQTGSWGGSGQLEQDNFEVGYFYYPPINEESYGQVGSWLANCFVAFDRGNLEETKQVLAFIGSREGTKIYSEANTAPPGRSDIPTDELAEFLPAQIVQMVKDADSAGAPPLFESAVPPDLLNLFKRVVGEVLNDLATPEEAAQQMQDAWEEARQG</sequence>
<reference evidence="2 3" key="1">
    <citation type="submission" date="2023-02" db="EMBL/GenBank/DDBJ databases">
        <title>Devosia algicola sp. nov., isolated from the phycosphere of marine algae.</title>
        <authorList>
            <person name="Kim J.M."/>
            <person name="Lee J.K."/>
            <person name="Choi B.J."/>
            <person name="Bayburt H."/>
            <person name="Jeon C.O."/>
        </authorList>
    </citation>
    <scope>NUCLEOTIDE SEQUENCE [LARGE SCALE GENOMIC DNA]</scope>
    <source>
        <strain evidence="2 3">G20-9</strain>
    </source>
</reference>
<dbReference type="Pfam" id="PF13416">
    <property type="entry name" value="SBP_bac_8"/>
    <property type="match status" value="1"/>
</dbReference>
<dbReference type="Proteomes" id="UP001220530">
    <property type="component" value="Chromosome"/>
</dbReference>
<keyword evidence="3" id="KW-1185">Reference proteome</keyword>
<evidence type="ECO:0000256" key="1">
    <source>
        <dbReference type="ARBA" id="ARBA00022764"/>
    </source>
</evidence>
<organism evidence="2 3">
    <name type="scientific">Devosia algicola</name>
    <dbReference type="NCBI Taxonomy" id="3026418"/>
    <lineage>
        <taxon>Bacteria</taxon>
        <taxon>Pseudomonadati</taxon>
        <taxon>Pseudomonadota</taxon>
        <taxon>Alphaproteobacteria</taxon>
        <taxon>Hyphomicrobiales</taxon>
        <taxon>Devosiaceae</taxon>
        <taxon>Devosia</taxon>
    </lineage>
</organism>
<dbReference type="InterPro" id="IPR006059">
    <property type="entry name" value="SBP"/>
</dbReference>